<name>A0ABQ2IM82_9PSEU</name>
<dbReference type="Proteomes" id="UP000597656">
    <property type="component" value="Unassembled WGS sequence"/>
</dbReference>
<evidence type="ECO:0000256" key="4">
    <source>
        <dbReference type="ARBA" id="ARBA00022679"/>
    </source>
</evidence>
<dbReference type="InterPro" id="IPR002052">
    <property type="entry name" value="DNA_methylase_N6_adenine_CS"/>
</dbReference>
<keyword evidence="3" id="KW-0489">Methyltransferase</keyword>
<evidence type="ECO:0000256" key="7">
    <source>
        <dbReference type="ARBA" id="ARBA00047942"/>
    </source>
</evidence>
<comment type="catalytic activity">
    <reaction evidence="7">
        <text>a 2'-deoxyadenosine in DNA + S-adenosyl-L-methionine = an N(6)-methyl-2'-deoxyadenosine in DNA + S-adenosyl-L-homocysteine + H(+)</text>
        <dbReference type="Rhea" id="RHEA:15197"/>
        <dbReference type="Rhea" id="RHEA-COMP:12418"/>
        <dbReference type="Rhea" id="RHEA-COMP:12419"/>
        <dbReference type="ChEBI" id="CHEBI:15378"/>
        <dbReference type="ChEBI" id="CHEBI:57856"/>
        <dbReference type="ChEBI" id="CHEBI:59789"/>
        <dbReference type="ChEBI" id="CHEBI:90615"/>
        <dbReference type="ChEBI" id="CHEBI:90616"/>
        <dbReference type="EC" id="2.1.1.72"/>
    </reaction>
</comment>
<keyword evidence="11" id="KW-1185">Reference proteome</keyword>
<dbReference type="PANTHER" id="PTHR42933">
    <property type="entry name" value="SLR6095 PROTEIN"/>
    <property type="match status" value="1"/>
</dbReference>
<dbReference type="InterPro" id="IPR022749">
    <property type="entry name" value="D12N6_MeTrfase_N"/>
</dbReference>
<dbReference type="Gene3D" id="3.40.50.150">
    <property type="entry name" value="Vaccinia Virus protein VP39"/>
    <property type="match status" value="1"/>
</dbReference>
<sequence length="480" mass="54632">MISSTLIKSIQDIMRQDQGVDGDAQRLSQLVWMIFLKILDDTEQELELMVDGYVSAVPVKYQWRSWARDEEGLTGDDLNNFVNNDLFPALRKLTAGANPRTLIVREAFEDSYNYMKSGTLLRQVVNKINSIDFTVRADRHQFNDLYEKLLKDLQSAGNAGEYYTPRALTEFIVEMVNPRLGEVILDPACGTGGFLANAIDHMRGQAKKPEDEKLLQSSLRGIEKKQLPHLLCLTNMILHGVDAPTTIRRANTLTRPLRDYGPADRVDVIVTNPPFGGIEEPGVEQNFPQTFRTRDTADLFLVLIMRLLKPGGRAGIVLPHGTLFGEGVKTRIRQQLLEECNLHTVVRVPSSAFSPYTNIATNLLFFSKGEPTKEVWFYEHPLPDGLKAYNKSKPIRSEEFDGEREWWIARAESEHAWRVSIDEIRDRNFNLDIKNPNAKLGEQESLGDLLTEYRRKQQAATQTIDAIRDLLNQALKSYER</sequence>
<comment type="caution">
    <text evidence="10">The sequence shown here is derived from an EMBL/GenBank/DDBJ whole genome shotgun (WGS) entry which is preliminary data.</text>
</comment>
<keyword evidence="10" id="KW-0540">Nuclease</keyword>
<dbReference type="PRINTS" id="PR00507">
    <property type="entry name" value="N12N6MTFRASE"/>
</dbReference>
<dbReference type="RefSeq" id="WP_189159272.1">
    <property type="nucleotide sequence ID" value="NZ_BMNC01000015.1"/>
</dbReference>
<dbReference type="InterPro" id="IPR003356">
    <property type="entry name" value="DNA_methylase_A-5"/>
</dbReference>
<reference evidence="11" key="1">
    <citation type="journal article" date="2019" name="Int. J. Syst. Evol. Microbiol.">
        <title>The Global Catalogue of Microorganisms (GCM) 10K type strain sequencing project: providing services to taxonomists for standard genome sequencing and annotation.</title>
        <authorList>
            <consortium name="The Broad Institute Genomics Platform"/>
            <consortium name="The Broad Institute Genome Sequencing Center for Infectious Disease"/>
            <person name="Wu L."/>
            <person name="Ma J."/>
        </authorList>
    </citation>
    <scope>NUCLEOTIDE SEQUENCE [LARGE SCALE GENOMIC DNA]</scope>
    <source>
        <strain evidence="11">CGMCC 4.7319</strain>
    </source>
</reference>
<dbReference type="InterPro" id="IPR038333">
    <property type="entry name" value="T1MK-like_N_sf"/>
</dbReference>
<evidence type="ECO:0000256" key="6">
    <source>
        <dbReference type="ARBA" id="ARBA00022747"/>
    </source>
</evidence>
<dbReference type="Pfam" id="PF12161">
    <property type="entry name" value="HsdM_N"/>
    <property type="match status" value="1"/>
</dbReference>
<evidence type="ECO:0000259" key="8">
    <source>
        <dbReference type="Pfam" id="PF02384"/>
    </source>
</evidence>
<keyword evidence="10" id="KW-0378">Hydrolase</keyword>
<evidence type="ECO:0000256" key="5">
    <source>
        <dbReference type="ARBA" id="ARBA00022691"/>
    </source>
</evidence>
<dbReference type="Pfam" id="PF02384">
    <property type="entry name" value="N6_Mtase"/>
    <property type="match status" value="1"/>
</dbReference>
<evidence type="ECO:0000256" key="3">
    <source>
        <dbReference type="ARBA" id="ARBA00022603"/>
    </source>
</evidence>
<dbReference type="InterPro" id="IPR029063">
    <property type="entry name" value="SAM-dependent_MTases_sf"/>
</dbReference>
<evidence type="ECO:0000256" key="2">
    <source>
        <dbReference type="ARBA" id="ARBA00011900"/>
    </source>
</evidence>
<dbReference type="PANTHER" id="PTHR42933:SF4">
    <property type="entry name" value="TYPE I RESTRICTION ENZYME ECOKI METHYLASE SUBUNIT"/>
    <property type="match status" value="1"/>
</dbReference>
<keyword evidence="5" id="KW-0949">S-adenosyl-L-methionine</keyword>
<proteinExistence type="inferred from homology"/>
<dbReference type="InterPro" id="IPR051537">
    <property type="entry name" value="DNA_Adenine_Mtase"/>
</dbReference>
<dbReference type="EMBL" id="BMNC01000015">
    <property type="protein sequence ID" value="GGN19895.1"/>
    <property type="molecule type" value="Genomic_DNA"/>
</dbReference>
<keyword evidence="6" id="KW-0680">Restriction system</keyword>
<dbReference type="Gene3D" id="1.20.1260.30">
    <property type="match status" value="1"/>
</dbReference>
<protein>
    <recommendedName>
        <fullName evidence="2">site-specific DNA-methyltransferase (adenine-specific)</fullName>
        <ecNumber evidence="2">2.1.1.72</ecNumber>
    </recommendedName>
</protein>
<dbReference type="GO" id="GO:0004519">
    <property type="term" value="F:endonuclease activity"/>
    <property type="evidence" value="ECO:0007669"/>
    <property type="project" value="UniProtKB-KW"/>
</dbReference>
<evidence type="ECO:0000259" key="9">
    <source>
        <dbReference type="Pfam" id="PF12161"/>
    </source>
</evidence>
<comment type="similarity">
    <text evidence="1">Belongs to the N(4)/N(6)-methyltransferase family.</text>
</comment>
<feature type="domain" description="DNA methylase adenine-specific" evidence="8">
    <location>
        <begin position="138"/>
        <end position="439"/>
    </location>
</feature>
<dbReference type="EC" id="2.1.1.72" evidence="2"/>
<feature type="domain" description="N6 adenine-specific DNA methyltransferase N-terminal" evidence="9">
    <location>
        <begin position="7"/>
        <end position="128"/>
    </location>
</feature>
<keyword evidence="10" id="KW-0255">Endonuclease</keyword>
<evidence type="ECO:0000256" key="1">
    <source>
        <dbReference type="ARBA" id="ARBA00006594"/>
    </source>
</evidence>
<evidence type="ECO:0000313" key="11">
    <source>
        <dbReference type="Proteomes" id="UP000597656"/>
    </source>
</evidence>
<dbReference type="PROSITE" id="PS00092">
    <property type="entry name" value="N6_MTASE"/>
    <property type="match status" value="1"/>
</dbReference>
<keyword evidence="4" id="KW-0808">Transferase</keyword>
<evidence type="ECO:0000313" key="10">
    <source>
        <dbReference type="EMBL" id="GGN19895.1"/>
    </source>
</evidence>
<gene>
    <name evidence="10" type="ORF">GCM10011609_71250</name>
</gene>
<dbReference type="SUPFAM" id="SSF53335">
    <property type="entry name" value="S-adenosyl-L-methionine-dependent methyltransferases"/>
    <property type="match status" value="1"/>
</dbReference>
<accession>A0ABQ2IM82</accession>
<organism evidence="10 11">
    <name type="scientific">Lentzea pudingi</name>
    <dbReference type="NCBI Taxonomy" id="1789439"/>
    <lineage>
        <taxon>Bacteria</taxon>
        <taxon>Bacillati</taxon>
        <taxon>Actinomycetota</taxon>
        <taxon>Actinomycetes</taxon>
        <taxon>Pseudonocardiales</taxon>
        <taxon>Pseudonocardiaceae</taxon>
        <taxon>Lentzea</taxon>
    </lineage>
</organism>